<reference evidence="1" key="1">
    <citation type="journal article" date="2023" name="Mol. Phylogenet. Evol.">
        <title>Genome-scale phylogeny and comparative genomics of the fungal order Sordariales.</title>
        <authorList>
            <person name="Hensen N."/>
            <person name="Bonometti L."/>
            <person name="Westerberg I."/>
            <person name="Brannstrom I.O."/>
            <person name="Guillou S."/>
            <person name="Cros-Aarteil S."/>
            <person name="Calhoun S."/>
            <person name="Haridas S."/>
            <person name="Kuo A."/>
            <person name="Mondo S."/>
            <person name="Pangilinan J."/>
            <person name="Riley R."/>
            <person name="LaButti K."/>
            <person name="Andreopoulos B."/>
            <person name="Lipzen A."/>
            <person name="Chen C."/>
            <person name="Yan M."/>
            <person name="Daum C."/>
            <person name="Ng V."/>
            <person name="Clum A."/>
            <person name="Steindorff A."/>
            <person name="Ohm R.A."/>
            <person name="Martin F."/>
            <person name="Silar P."/>
            <person name="Natvig D.O."/>
            <person name="Lalanne C."/>
            <person name="Gautier V."/>
            <person name="Ament-Velasquez S.L."/>
            <person name="Kruys A."/>
            <person name="Hutchinson M.I."/>
            <person name="Powell A.J."/>
            <person name="Barry K."/>
            <person name="Miller A.N."/>
            <person name="Grigoriev I.V."/>
            <person name="Debuchy R."/>
            <person name="Gladieux P."/>
            <person name="Hiltunen Thoren M."/>
            <person name="Johannesson H."/>
        </authorList>
    </citation>
    <scope>NUCLEOTIDE SEQUENCE</scope>
    <source>
        <strain evidence="1">CBS 538.74</strain>
    </source>
</reference>
<gene>
    <name evidence="1" type="ORF">C8A00DRAFT_32585</name>
</gene>
<dbReference type="Proteomes" id="UP001302745">
    <property type="component" value="Unassembled WGS sequence"/>
</dbReference>
<organism evidence="1 2">
    <name type="scientific">Chaetomidium leptoderma</name>
    <dbReference type="NCBI Taxonomy" id="669021"/>
    <lineage>
        <taxon>Eukaryota</taxon>
        <taxon>Fungi</taxon>
        <taxon>Dikarya</taxon>
        <taxon>Ascomycota</taxon>
        <taxon>Pezizomycotina</taxon>
        <taxon>Sordariomycetes</taxon>
        <taxon>Sordariomycetidae</taxon>
        <taxon>Sordariales</taxon>
        <taxon>Chaetomiaceae</taxon>
        <taxon>Chaetomidium</taxon>
    </lineage>
</organism>
<evidence type="ECO:0000313" key="2">
    <source>
        <dbReference type="Proteomes" id="UP001302745"/>
    </source>
</evidence>
<accession>A0AAN6ZY94</accession>
<reference evidence="1" key="2">
    <citation type="submission" date="2023-05" db="EMBL/GenBank/DDBJ databases">
        <authorList>
            <consortium name="Lawrence Berkeley National Laboratory"/>
            <person name="Steindorff A."/>
            <person name="Hensen N."/>
            <person name="Bonometti L."/>
            <person name="Westerberg I."/>
            <person name="Brannstrom I.O."/>
            <person name="Guillou S."/>
            <person name="Cros-Aarteil S."/>
            <person name="Calhoun S."/>
            <person name="Haridas S."/>
            <person name="Kuo A."/>
            <person name="Mondo S."/>
            <person name="Pangilinan J."/>
            <person name="Riley R."/>
            <person name="Labutti K."/>
            <person name="Andreopoulos B."/>
            <person name="Lipzen A."/>
            <person name="Chen C."/>
            <person name="Yanf M."/>
            <person name="Daum C."/>
            <person name="Ng V."/>
            <person name="Clum A."/>
            <person name="Ohm R."/>
            <person name="Martin F."/>
            <person name="Silar P."/>
            <person name="Natvig D."/>
            <person name="Lalanne C."/>
            <person name="Gautier V."/>
            <person name="Ament-Velasquez S.L."/>
            <person name="Kruys A."/>
            <person name="Hutchinson M.I."/>
            <person name="Powell A.J."/>
            <person name="Barry K."/>
            <person name="Miller A.N."/>
            <person name="Grigoriev I.V."/>
            <person name="Debuchy R."/>
            <person name="Gladieux P."/>
            <person name="Thoren M.H."/>
            <person name="Johannesson H."/>
        </authorList>
    </citation>
    <scope>NUCLEOTIDE SEQUENCE</scope>
    <source>
        <strain evidence="1">CBS 538.74</strain>
    </source>
</reference>
<name>A0AAN6ZY94_9PEZI</name>
<comment type="caution">
    <text evidence="1">The sequence shown here is derived from an EMBL/GenBank/DDBJ whole genome shotgun (WGS) entry which is preliminary data.</text>
</comment>
<sequence>MYHASVGLLVSGTGILESLVENPTLSSVGIGILYPTDYLPTQNGGQTRLINSFVEDLEGLLGIKRTEISLADMWRESKPDSVKETNLAEYLKTARTLHYYKDAIQIVKDFVDGYKQKFDKGPFIHRVLRWRWEMAAKKWLLNNVFREGTALVLPVDEGKPNYRDAPPP</sequence>
<evidence type="ECO:0000313" key="1">
    <source>
        <dbReference type="EMBL" id="KAK4154628.1"/>
    </source>
</evidence>
<protein>
    <submittedName>
        <fullName evidence="1">Uncharacterized protein</fullName>
    </submittedName>
</protein>
<dbReference type="EMBL" id="MU856907">
    <property type="protein sequence ID" value="KAK4154628.1"/>
    <property type="molecule type" value="Genomic_DNA"/>
</dbReference>
<keyword evidence="2" id="KW-1185">Reference proteome</keyword>
<proteinExistence type="predicted"/>
<dbReference type="AlphaFoldDB" id="A0AAN6ZY94"/>